<dbReference type="Proteomes" id="UP000541444">
    <property type="component" value="Unassembled WGS sequence"/>
</dbReference>
<dbReference type="EMBL" id="JACGCM010001226">
    <property type="protein sequence ID" value="KAF6158307.1"/>
    <property type="molecule type" value="Genomic_DNA"/>
</dbReference>
<sequence>LYLTHPYSYHTSCIASLFTYQDLKFFVFSFLGFSGFGGLGGGGCVEVKEACGWLGVIVVDFGLCLMSCFCVKGDFVDPRRFGNFPEVVRARFIFV</sequence>
<accession>A0A7J7MU08</accession>
<proteinExistence type="predicted"/>
<feature type="transmembrane region" description="Helical" evidence="1">
    <location>
        <begin position="53"/>
        <end position="71"/>
    </location>
</feature>
<reference evidence="2 3" key="1">
    <citation type="journal article" date="2020" name="IScience">
        <title>Genome Sequencing of the Endangered Kingdonia uniflora (Circaeasteraceae, Ranunculales) Reveals Potential Mechanisms of Evolutionary Specialization.</title>
        <authorList>
            <person name="Sun Y."/>
            <person name="Deng T."/>
            <person name="Zhang A."/>
            <person name="Moore M.J."/>
            <person name="Landis J.B."/>
            <person name="Lin N."/>
            <person name="Zhang H."/>
            <person name="Zhang X."/>
            <person name="Huang J."/>
            <person name="Zhang X."/>
            <person name="Sun H."/>
            <person name="Wang H."/>
        </authorList>
    </citation>
    <scope>NUCLEOTIDE SEQUENCE [LARGE SCALE GENOMIC DNA]</scope>
    <source>
        <strain evidence="2">TB1705</strain>
        <tissue evidence="2">Leaf</tissue>
    </source>
</reference>
<feature type="non-terminal residue" evidence="2">
    <location>
        <position position="1"/>
    </location>
</feature>
<protein>
    <submittedName>
        <fullName evidence="2">Uncharacterized protein</fullName>
    </submittedName>
</protein>
<evidence type="ECO:0000313" key="3">
    <source>
        <dbReference type="Proteomes" id="UP000541444"/>
    </source>
</evidence>
<gene>
    <name evidence="2" type="ORF">GIB67_022387</name>
</gene>
<feature type="transmembrane region" description="Helical" evidence="1">
    <location>
        <begin position="23"/>
        <end position="41"/>
    </location>
</feature>
<evidence type="ECO:0000313" key="2">
    <source>
        <dbReference type="EMBL" id="KAF6158307.1"/>
    </source>
</evidence>
<keyword evidence="1" id="KW-0472">Membrane</keyword>
<keyword evidence="3" id="KW-1185">Reference proteome</keyword>
<organism evidence="2 3">
    <name type="scientific">Kingdonia uniflora</name>
    <dbReference type="NCBI Taxonomy" id="39325"/>
    <lineage>
        <taxon>Eukaryota</taxon>
        <taxon>Viridiplantae</taxon>
        <taxon>Streptophyta</taxon>
        <taxon>Embryophyta</taxon>
        <taxon>Tracheophyta</taxon>
        <taxon>Spermatophyta</taxon>
        <taxon>Magnoliopsida</taxon>
        <taxon>Ranunculales</taxon>
        <taxon>Circaeasteraceae</taxon>
        <taxon>Kingdonia</taxon>
    </lineage>
</organism>
<dbReference type="AlphaFoldDB" id="A0A7J7MU08"/>
<keyword evidence="1" id="KW-0812">Transmembrane</keyword>
<comment type="caution">
    <text evidence="2">The sequence shown here is derived from an EMBL/GenBank/DDBJ whole genome shotgun (WGS) entry which is preliminary data.</text>
</comment>
<evidence type="ECO:0000256" key="1">
    <source>
        <dbReference type="SAM" id="Phobius"/>
    </source>
</evidence>
<name>A0A7J7MU08_9MAGN</name>
<keyword evidence="1" id="KW-1133">Transmembrane helix</keyword>